<evidence type="ECO:0000256" key="3">
    <source>
        <dbReference type="ARBA" id="ARBA00004902"/>
    </source>
</evidence>
<comment type="function">
    <text evidence="2 8">Catalyzes a trans-dehydration via an enolate intermediate.</text>
</comment>
<proteinExistence type="inferred from homology"/>
<dbReference type="InterPro" id="IPR001874">
    <property type="entry name" value="DHquinase_II"/>
</dbReference>
<dbReference type="PANTHER" id="PTHR21272:SF3">
    <property type="entry name" value="CATABOLIC 3-DEHYDROQUINASE"/>
    <property type="match status" value="1"/>
</dbReference>
<name>A0ABU1AGG6_9BACT</name>
<evidence type="ECO:0000256" key="5">
    <source>
        <dbReference type="ARBA" id="ARBA00011193"/>
    </source>
</evidence>
<dbReference type="GO" id="GO:0003855">
    <property type="term" value="F:3-dehydroquinate dehydratase activity"/>
    <property type="evidence" value="ECO:0007669"/>
    <property type="project" value="UniProtKB-EC"/>
</dbReference>
<feature type="site" description="Transition state stabilizer" evidence="8">
    <location>
        <position position="18"/>
    </location>
</feature>
<feature type="active site" description="Proton acceptor" evidence="8">
    <location>
        <position position="23"/>
    </location>
</feature>
<dbReference type="RefSeq" id="WP_308984415.1">
    <property type="nucleotide sequence ID" value="NZ_JARXIC010000007.1"/>
</dbReference>
<evidence type="ECO:0000256" key="6">
    <source>
        <dbReference type="ARBA" id="ARBA00012060"/>
    </source>
</evidence>
<dbReference type="Gene3D" id="3.40.50.9100">
    <property type="entry name" value="Dehydroquinase, class II"/>
    <property type="match status" value="1"/>
</dbReference>
<comment type="caution">
    <text evidence="9">The sequence shown here is derived from an EMBL/GenBank/DDBJ whole genome shotgun (WGS) entry which is preliminary data.</text>
</comment>
<dbReference type="Pfam" id="PF01220">
    <property type="entry name" value="DHquinase_II"/>
    <property type="match status" value="1"/>
</dbReference>
<feature type="binding site" evidence="8">
    <location>
        <position position="81"/>
    </location>
    <ligand>
        <name>substrate</name>
    </ligand>
</feature>
<sequence>MKRIVIINGPNLDRLGIREPDIYGDQTLTDLENLLTQEAEDLGVQVQFYQSNHEGFIIDEIGEYADSEVFGLIINPGALTHTSLALRDALAGSDLPSIEVHISNIYRREEIRQHSLTAPACIGVISGLGFDGYIAALRHLAKLD</sequence>
<comment type="pathway">
    <text evidence="3 8">Metabolic intermediate biosynthesis; chorismate biosynthesis; chorismate from D-erythrose 4-phosphate and phosphoenolpyruvate: step 3/7.</text>
</comment>
<dbReference type="HAMAP" id="MF_00169">
    <property type="entry name" value="AroQ"/>
    <property type="match status" value="1"/>
</dbReference>
<comment type="similarity">
    <text evidence="4 8">Belongs to the type-II 3-dehydroquinase family.</text>
</comment>
<evidence type="ECO:0000256" key="4">
    <source>
        <dbReference type="ARBA" id="ARBA00011037"/>
    </source>
</evidence>
<dbReference type="EC" id="4.2.1.10" evidence="6 8"/>
<dbReference type="NCBIfam" id="TIGR01088">
    <property type="entry name" value="aroQ"/>
    <property type="match status" value="1"/>
</dbReference>
<evidence type="ECO:0000256" key="1">
    <source>
        <dbReference type="ARBA" id="ARBA00001864"/>
    </source>
</evidence>
<dbReference type="PROSITE" id="PS01029">
    <property type="entry name" value="DEHYDROQUINASE_II"/>
    <property type="match status" value="1"/>
</dbReference>
<evidence type="ECO:0000313" key="9">
    <source>
        <dbReference type="EMBL" id="MDQ8193929.1"/>
    </source>
</evidence>
<dbReference type="NCBIfam" id="NF003806">
    <property type="entry name" value="PRK05395.1-3"/>
    <property type="match status" value="1"/>
</dbReference>
<gene>
    <name evidence="8 9" type="primary">aroQ</name>
    <name evidence="9" type="ORF">QEH59_05805</name>
</gene>
<keyword evidence="10" id="KW-1185">Reference proteome</keyword>
<feature type="binding site" evidence="8">
    <location>
        <position position="112"/>
    </location>
    <ligand>
        <name>substrate</name>
    </ligand>
</feature>
<keyword evidence="8" id="KW-0057">Aromatic amino acid biosynthesis</keyword>
<feature type="binding site" evidence="8">
    <location>
        <begin position="102"/>
        <end position="103"/>
    </location>
    <ligand>
        <name>substrate</name>
    </ligand>
</feature>
<evidence type="ECO:0000313" key="10">
    <source>
        <dbReference type="Proteomes" id="UP001243717"/>
    </source>
</evidence>
<evidence type="ECO:0000256" key="8">
    <source>
        <dbReference type="HAMAP-Rule" id="MF_00169"/>
    </source>
</evidence>
<accession>A0ABU1AGG6</accession>
<dbReference type="SUPFAM" id="SSF52304">
    <property type="entry name" value="Type II 3-dehydroquinate dehydratase"/>
    <property type="match status" value="1"/>
</dbReference>
<comment type="catalytic activity">
    <reaction evidence="1 8">
        <text>3-dehydroquinate = 3-dehydroshikimate + H2O</text>
        <dbReference type="Rhea" id="RHEA:21096"/>
        <dbReference type="ChEBI" id="CHEBI:15377"/>
        <dbReference type="ChEBI" id="CHEBI:16630"/>
        <dbReference type="ChEBI" id="CHEBI:32364"/>
        <dbReference type="EC" id="4.2.1.10"/>
    </reaction>
</comment>
<feature type="binding site" evidence="8">
    <location>
        <position position="75"/>
    </location>
    <ligand>
        <name>substrate</name>
    </ligand>
</feature>
<dbReference type="CDD" id="cd00466">
    <property type="entry name" value="DHQase_II"/>
    <property type="match status" value="1"/>
</dbReference>
<dbReference type="Proteomes" id="UP001243717">
    <property type="component" value="Unassembled WGS sequence"/>
</dbReference>
<evidence type="ECO:0000256" key="2">
    <source>
        <dbReference type="ARBA" id="ARBA00003924"/>
    </source>
</evidence>
<keyword evidence="8" id="KW-0028">Amino-acid biosynthesis</keyword>
<dbReference type="InterPro" id="IPR018509">
    <property type="entry name" value="DHquinase_II_CS"/>
</dbReference>
<comment type="subunit">
    <text evidence="5 8">Homododecamer.</text>
</comment>
<dbReference type="PANTHER" id="PTHR21272">
    <property type="entry name" value="CATABOLIC 3-DEHYDROQUINASE"/>
    <property type="match status" value="1"/>
</dbReference>
<evidence type="ECO:0000256" key="7">
    <source>
        <dbReference type="ARBA" id="ARBA00023239"/>
    </source>
</evidence>
<dbReference type="InterPro" id="IPR036441">
    <property type="entry name" value="DHquinase_II_sf"/>
</dbReference>
<dbReference type="NCBIfam" id="NF003805">
    <property type="entry name" value="PRK05395.1-2"/>
    <property type="match status" value="1"/>
</dbReference>
<dbReference type="PIRSF" id="PIRSF001399">
    <property type="entry name" value="DHquinase_II"/>
    <property type="match status" value="1"/>
</dbReference>
<protein>
    <recommendedName>
        <fullName evidence="6 8">3-dehydroquinate dehydratase</fullName>
        <shortName evidence="8">3-dehydroquinase</shortName>
        <ecNumber evidence="6 8">4.2.1.10</ecNumber>
    </recommendedName>
    <alternativeName>
        <fullName evidence="8">Type II DHQase</fullName>
    </alternativeName>
</protein>
<feature type="binding site" evidence="8">
    <location>
        <position position="88"/>
    </location>
    <ligand>
        <name>substrate</name>
    </ligand>
</feature>
<dbReference type="EMBL" id="JARXIC010000007">
    <property type="protein sequence ID" value="MDQ8193929.1"/>
    <property type="molecule type" value="Genomic_DNA"/>
</dbReference>
<feature type="active site" description="Proton donor" evidence="8">
    <location>
        <position position="101"/>
    </location>
</feature>
<dbReference type="NCBIfam" id="NF003807">
    <property type="entry name" value="PRK05395.1-4"/>
    <property type="match status" value="1"/>
</dbReference>
<reference evidence="9 10" key="1">
    <citation type="submission" date="2023-04" db="EMBL/GenBank/DDBJ databases">
        <title>A novel bacteria isolated from coastal sediment.</title>
        <authorList>
            <person name="Liu X.-J."/>
            <person name="Du Z.-J."/>
        </authorList>
    </citation>
    <scope>NUCLEOTIDE SEQUENCE [LARGE SCALE GENOMIC DNA]</scope>
    <source>
        <strain evidence="9 10">SDUM461004</strain>
    </source>
</reference>
<organism evidence="9 10">
    <name type="scientific">Thalassobacterium sedimentorum</name>
    <dbReference type="NCBI Taxonomy" id="3041258"/>
    <lineage>
        <taxon>Bacteria</taxon>
        <taxon>Pseudomonadati</taxon>
        <taxon>Verrucomicrobiota</taxon>
        <taxon>Opitutia</taxon>
        <taxon>Puniceicoccales</taxon>
        <taxon>Coraliomargaritaceae</taxon>
        <taxon>Thalassobacterium</taxon>
    </lineage>
</organism>
<keyword evidence="7 8" id="KW-0456">Lyase</keyword>